<dbReference type="EMBL" id="CP000250">
    <property type="protein sequence ID" value="ABD08222.1"/>
    <property type="molecule type" value="Genomic_DNA"/>
</dbReference>
<keyword evidence="12 20" id="KW-0675">Receptor</keyword>
<evidence type="ECO:0000256" key="9">
    <source>
        <dbReference type="ARBA" id="ARBA00023065"/>
    </source>
</evidence>
<dbReference type="InterPro" id="IPR037066">
    <property type="entry name" value="Plug_dom_sf"/>
</dbReference>
<dbReference type="PROSITE" id="PS52016">
    <property type="entry name" value="TONB_DEPENDENT_REC_3"/>
    <property type="match status" value="1"/>
</dbReference>
<evidence type="ECO:0000256" key="13">
    <source>
        <dbReference type="ARBA" id="ARBA00023237"/>
    </source>
</evidence>
<dbReference type="InterPro" id="IPR000531">
    <property type="entry name" value="Beta-barrel_TonB"/>
</dbReference>
<evidence type="ECO:0000256" key="6">
    <source>
        <dbReference type="ARBA" id="ARBA00022692"/>
    </source>
</evidence>
<accession>Q2IU88</accession>
<comment type="subcellular location">
    <subcellularLocation>
        <location evidence="1 14">Cell outer membrane</location>
        <topology evidence="1 14">Multi-pass membrane protein</topology>
    </subcellularLocation>
</comment>
<dbReference type="OrthoDB" id="9760333at2"/>
<keyword evidence="10 16" id="KW-0798">TonB box</keyword>
<organism evidence="20 21">
    <name type="scientific">Rhodopseudomonas palustris (strain HaA2)</name>
    <dbReference type="NCBI Taxonomy" id="316058"/>
    <lineage>
        <taxon>Bacteria</taxon>
        <taxon>Pseudomonadati</taxon>
        <taxon>Pseudomonadota</taxon>
        <taxon>Alphaproteobacteria</taxon>
        <taxon>Hyphomicrobiales</taxon>
        <taxon>Nitrobacteraceae</taxon>
        <taxon>Rhodopseudomonas</taxon>
    </lineage>
</organism>
<dbReference type="GO" id="GO:0015344">
    <property type="term" value="F:siderophore uptake transmembrane transporter activity"/>
    <property type="evidence" value="ECO:0007669"/>
    <property type="project" value="TreeGrafter"/>
</dbReference>
<dbReference type="eggNOG" id="COG4774">
    <property type="taxonomic scope" value="Bacteria"/>
</dbReference>
<gene>
    <name evidence="20" type="ordered locus">RPB_3527</name>
</gene>
<evidence type="ECO:0000256" key="12">
    <source>
        <dbReference type="ARBA" id="ARBA00023170"/>
    </source>
</evidence>
<dbReference type="SUPFAM" id="SSF56935">
    <property type="entry name" value="Porins"/>
    <property type="match status" value="1"/>
</dbReference>
<feature type="region of interest" description="Disordered" evidence="17">
    <location>
        <begin position="32"/>
        <end position="90"/>
    </location>
</feature>
<proteinExistence type="inferred from homology"/>
<evidence type="ECO:0000313" key="20">
    <source>
        <dbReference type="EMBL" id="ABD08222.1"/>
    </source>
</evidence>
<feature type="domain" description="TonB-dependent receptor plug" evidence="19">
    <location>
        <begin position="122"/>
        <end position="215"/>
    </location>
</feature>
<reference evidence="20 21" key="1">
    <citation type="submission" date="2006-01" db="EMBL/GenBank/DDBJ databases">
        <title>Complete sequence of Rhodopseudomonas palustris HaA2.</title>
        <authorList>
            <consortium name="US DOE Joint Genome Institute"/>
            <person name="Copeland A."/>
            <person name="Lucas S."/>
            <person name="Lapidus A."/>
            <person name="Barry K."/>
            <person name="Detter J.C."/>
            <person name="Glavina T."/>
            <person name="Hammon N."/>
            <person name="Israni S."/>
            <person name="Pitluck S."/>
            <person name="Chain P."/>
            <person name="Malfatti S."/>
            <person name="Shin M."/>
            <person name="Vergez L."/>
            <person name="Schmutz J."/>
            <person name="Larimer F."/>
            <person name="Land M."/>
            <person name="Hauser L."/>
            <person name="Pelletier D.A."/>
            <person name="Kyrpides N."/>
            <person name="Anderson I."/>
            <person name="Oda Y."/>
            <person name="Harwood C.S."/>
            <person name="Richardson P."/>
        </authorList>
    </citation>
    <scope>NUCLEOTIDE SEQUENCE [LARGE SCALE GENOMIC DNA]</scope>
    <source>
        <strain evidence="20 21">HaA2</strain>
    </source>
</reference>
<keyword evidence="3 14" id="KW-0813">Transport</keyword>
<dbReference type="CDD" id="cd01347">
    <property type="entry name" value="ligand_gated_channel"/>
    <property type="match status" value="1"/>
</dbReference>
<feature type="domain" description="TonB-dependent receptor-like beta-barrel" evidence="18">
    <location>
        <begin position="309"/>
        <end position="732"/>
    </location>
</feature>
<keyword evidence="9" id="KW-0406">Ion transport</keyword>
<protein>
    <submittedName>
        <fullName evidence="20">TonB-dependent siderophore receptor</fullName>
    </submittedName>
</protein>
<evidence type="ECO:0000256" key="8">
    <source>
        <dbReference type="ARBA" id="ARBA00023004"/>
    </source>
</evidence>
<keyword evidence="13 14" id="KW-0998">Cell outer membrane</keyword>
<keyword evidence="6 14" id="KW-0812">Transmembrane</keyword>
<dbReference type="KEGG" id="rpb:RPB_3527"/>
<feature type="compositionally biased region" description="Low complexity" evidence="17">
    <location>
        <begin position="49"/>
        <end position="76"/>
    </location>
</feature>
<dbReference type="AlphaFoldDB" id="Q2IU88"/>
<dbReference type="Pfam" id="PF07715">
    <property type="entry name" value="Plug"/>
    <property type="match status" value="1"/>
</dbReference>
<dbReference type="Gene3D" id="2.170.130.10">
    <property type="entry name" value="TonB-dependent receptor, plug domain"/>
    <property type="match status" value="1"/>
</dbReference>
<evidence type="ECO:0000256" key="3">
    <source>
        <dbReference type="ARBA" id="ARBA00022448"/>
    </source>
</evidence>
<dbReference type="Proteomes" id="UP000008809">
    <property type="component" value="Chromosome"/>
</dbReference>
<dbReference type="InterPro" id="IPR010917">
    <property type="entry name" value="TonB_rcpt_CS"/>
</dbReference>
<evidence type="ECO:0000256" key="16">
    <source>
        <dbReference type="RuleBase" id="RU003357"/>
    </source>
</evidence>
<evidence type="ECO:0000256" key="17">
    <source>
        <dbReference type="SAM" id="MobiDB-lite"/>
    </source>
</evidence>
<dbReference type="GO" id="GO:0015891">
    <property type="term" value="P:siderophore transport"/>
    <property type="evidence" value="ECO:0007669"/>
    <property type="project" value="InterPro"/>
</dbReference>
<dbReference type="InterPro" id="IPR036942">
    <property type="entry name" value="Beta-barrel_TonB_sf"/>
</dbReference>
<keyword evidence="21" id="KW-1185">Reference proteome</keyword>
<evidence type="ECO:0000256" key="15">
    <source>
        <dbReference type="PROSITE-ProRule" id="PRU10144"/>
    </source>
</evidence>
<dbReference type="STRING" id="316058.RPB_3527"/>
<evidence type="ECO:0000256" key="14">
    <source>
        <dbReference type="PROSITE-ProRule" id="PRU01360"/>
    </source>
</evidence>
<dbReference type="InterPro" id="IPR010105">
    <property type="entry name" value="TonB_sidphr_rcpt"/>
</dbReference>
<evidence type="ECO:0000256" key="10">
    <source>
        <dbReference type="ARBA" id="ARBA00023077"/>
    </source>
</evidence>
<name>Q2IU88_RHOP2</name>
<keyword evidence="5" id="KW-0410">Iron transport</keyword>
<keyword evidence="11 14" id="KW-0472">Membrane</keyword>
<dbReference type="PANTHER" id="PTHR32552:SF82">
    <property type="entry name" value="FCUA PROTEIN"/>
    <property type="match status" value="1"/>
</dbReference>
<evidence type="ECO:0000256" key="5">
    <source>
        <dbReference type="ARBA" id="ARBA00022496"/>
    </source>
</evidence>
<evidence type="ECO:0000256" key="11">
    <source>
        <dbReference type="ARBA" id="ARBA00023136"/>
    </source>
</evidence>
<dbReference type="Gene3D" id="2.40.170.20">
    <property type="entry name" value="TonB-dependent receptor, beta-barrel domain"/>
    <property type="match status" value="1"/>
</dbReference>
<dbReference type="PANTHER" id="PTHR32552">
    <property type="entry name" value="FERRICHROME IRON RECEPTOR-RELATED"/>
    <property type="match status" value="1"/>
</dbReference>
<dbReference type="Pfam" id="PF00593">
    <property type="entry name" value="TonB_dep_Rec_b-barrel"/>
    <property type="match status" value="1"/>
</dbReference>
<evidence type="ECO:0000256" key="4">
    <source>
        <dbReference type="ARBA" id="ARBA00022452"/>
    </source>
</evidence>
<dbReference type="PROSITE" id="PS01156">
    <property type="entry name" value="TONB_DEPENDENT_REC_2"/>
    <property type="match status" value="1"/>
</dbReference>
<evidence type="ECO:0000256" key="7">
    <source>
        <dbReference type="ARBA" id="ARBA00022729"/>
    </source>
</evidence>
<dbReference type="RefSeq" id="WP_011442406.1">
    <property type="nucleotide sequence ID" value="NC_007778.1"/>
</dbReference>
<dbReference type="GO" id="GO:0038023">
    <property type="term" value="F:signaling receptor activity"/>
    <property type="evidence" value="ECO:0007669"/>
    <property type="project" value="InterPro"/>
</dbReference>
<evidence type="ECO:0000256" key="2">
    <source>
        <dbReference type="ARBA" id="ARBA00009810"/>
    </source>
</evidence>
<keyword evidence="4 14" id="KW-1134">Transmembrane beta strand</keyword>
<dbReference type="NCBIfam" id="TIGR01783">
    <property type="entry name" value="TonB-siderophor"/>
    <property type="match status" value="1"/>
</dbReference>
<evidence type="ECO:0000313" key="21">
    <source>
        <dbReference type="Proteomes" id="UP000008809"/>
    </source>
</evidence>
<feature type="short sequence motif" description="TonB C-terminal box" evidence="15">
    <location>
        <begin position="744"/>
        <end position="761"/>
    </location>
</feature>
<dbReference type="GO" id="GO:0009279">
    <property type="term" value="C:cell outer membrane"/>
    <property type="evidence" value="ECO:0007669"/>
    <property type="project" value="UniProtKB-SubCell"/>
</dbReference>
<dbReference type="InterPro" id="IPR039426">
    <property type="entry name" value="TonB-dep_rcpt-like"/>
</dbReference>
<sequence length="761" mass="81767">MSYFKNNKNRWCVGVATSVVSMCLTGAGISEGRAQSTEPRVLPPVSVDAPQQRARTTRVTPQRAAAPRAARVTPRQTAERPPAPVAPPTMGTTRTIGAPAPAYAGGQVAQGGTLGLLGATSVMNTPFSTVNYTSELIENQQARTAADTLINDASVRTTTGANGFDDTFQIRGFPVAATDVGLNGLYGLASSQRVPAQIIERIELLKGPGALINGIAPGNSIGGGINIVTKRASETDFSRLTPFFMSAASYGLHLETSRRFGANKEWGVRFNGVGRNGEASIDDGNFRSGLGALAIDYRGERFRWTLDAFSQNDDTDNFRPQVSLSSIGNVIPAAPDARSNWYPGTKLRQKDNTIATAAEYDLTDWLTAYAGVGYREGSNYQTFPSSATAVDALGNFTVQNNYYDSYSKTVSGNVGLRSQFDTGFIRHKLNFVYTGYQQEYGYAYIIGNRAASNIYNPSPLPSITLPRTAPQHSADTTLQSAAVVDTMSFLNDTILLTAGVRQQNVKQDSFSITTGALTSGYDASATSPLAGIVVKPWHNVSLYANYAEGLSQGTIVTGTYANTGTVLAPYKSKQQEAGIKVDWGLITTTAAVFQITRPSLITTAANERLYDGEQRNRGVELNAYGLILPNLRGMVSATFVKPELTNPSDQTQRGNDAAGVPDKTFSAGLDWDTPWVQGLSLNGRVIYTGSSYLTTANTVKFPDWTRLDIGARYATTALTGKPVTFRFNIENVTGENYWLTTGTYVTVGAPRTYILSAAFDF</sequence>
<evidence type="ECO:0000256" key="1">
    <source>
        <dbReference type="ARBA" id="ARBA00004571"/>
    </source>
</evidence>
<evidence type="ECO:0000259" key="18">
    <source>
        <dbReference type="Pfam" id="PF00593"/>
    </source>
</evidence>
<comment type="similarity">
    <text evidence="2 14 16">Belongs to the TonB-dependent receptor family.</text>
</comment>
<keyword evidence="7" id="KW-0732">Signal</keyword>
<dbReference type="HOGENOM" id="CLU_008287_22_0_5"/>
<dbReference type="InterPro" id="IPR012910">
    <property type="entry name" value="Plug_dom"/>
</dbReference>
<evidence type="ECO:0000259" key="19">
    <source>
        <dbReference type="Pfam" id="PF07715"/>
    </source>
</evidence>
<keyword evidence="8" id="KW-0408">Iron</keyword>